<evidence type="ECO:0000313" key="1">
    <source>
        <dbReference type="EMBL" id="CUP37968.1"/>
    </source>
</evidence>
<sequence>MYIVTGIYIQAEVLWIDWWMSVVRKERPEMTTRGLPKGLGHNPSADKFVPEELQRMIEAYGNHPSFTMLCIGNELGNSNFDIMQQWIKSLQEKDPRRLYAISTARKIMPADQYMVTHNIPQTGGTYGINGSGTDNDRESIYSKATIPVIAHEVGQYPVYPLWNEIDKYTGALEARNLESLRQQAVKNHIEHQDRKFHEASGALQTILYKGLIENLLRTPSCAGFQMLSMTDYSGQGEALVGWLDSFWDSKGIITPEQFRCYSNDIVPLARFHKYTWQTDETFKAQIQVANYSDTTLITPTIWTLTDETGKLQQQGSREVPLSSGKVNQVDSLSVDLSEITSPGKYYLDVTISGTPYHNRWSIWVYPPYNMPQTNIIIHDKFDSTVISALEQGKKVLLVADQLGKKDNSTPLYFTPLFWSTSFFPGQSNTTLGAWIDKAHPAFSQFPTDNYTDWQWKEITQGRSFIINEHPQLHPIVQPVSDFHINDKLASIFECKVSKGKLLVCGYNLNLDSPVARQLKYSLLHYMTQSNFNPSYSIKIDTLKKMFAYTPKAMVSVPKGFENSILYISCGKQMKNSGSAPWTATLDHTEIQDERCKYKVTCDNIWKDEKGTAWTGKNMTIEIQTPEGIIGDLYVKFEDWNHQNRAGLLSIEGRESILENQKGKERWVKLFIMREDTNDGKIVLKTHTKQGGNLMISQIAFIKQ</sequence>
<protein>
    <submittedName>
        <fullName evidence="1">Putative beta-glucuronidase</fullName>
    </submittedName>
</protein>
<dbReference type="InterPro" id="IPR017853">
    <property type="entry name" value="GH"/>
</dbReference>
<dbReference type="RefSeq" id="WP_234108157.1">
    <property type="nucleotide sequence ID" value="NZ_CZBL01000001.1"/>
</dbReference>
<dbReference type="EMBL" id="CZBL01000001">
    <property type="protein sequence ID" value="CUP37968.1"/>
    <property type="molecule type" value="Genomic_DNA"/>
</dbReference>
<dbReference type="Gene3D" id="3.20.20.80">
    <property type="entry name" value="Glycosidases"/>
    <property type="match status" value="1"/>
</dbReference>
<evidence type="ECO:0000313" key="2">
    <source>
        <dbReference type="Proteomes" id="UP000095725"/>
    </source>
</evidence>
<accession>A0A174MUE3</accession>
<dbReference type="Proteomes" id="UP000095725">
    <property type="component" value="Unassembled WGS sequence"/>
</dbReference>
<name>A0A174MUE3_9BACE</name>
<organism evidence="1 2">
    <name type="scientific">Bacteroides caccae</name>
    <dbReference type="NCBI Taxonomy" id="47678"/>
    <lineage>
        <taxon>Bacteria</taxon>
        <taxon>Pseudomonadati</taxon>
        <taxon>Bacteroidota</taxon>
        <taxon>Bacteroidia</taxon>
        <taxon>Bacteroidales</taxon>
        <taxon>Bacteroidaceae</taxon>
        <taxon>Bacteroides</taxon>
    </lineage>
</organism>
<dbReference type="SUPFAM" id="SSF51445">
    <property type="entry name" value="(Trans)glycosidases"/>
    <property type="match status" value="1"/>
</dbReference>
<gene>
    <name evidence="1" type="ORF">ERS852558_00067</name>
</gene>
<dbReference type="AlphaFoldDB" id="A0A174MUE3"/>
<reference evidence="1 2" key="1">
    <citation type="submission" date="2015-09" db="EMBL/GenBank/DDBJ databases">
        <authorList>
            <consortium name="Pathogen Informatics"/>
        </authorList>
    </citation>
    <scope>NUCLEOTIDE SEQUENCE [LARGE SCALE GENOMIC DNA]</scope>
    <source>
        <strain evidence="1 2">2789STDY5834946</strain>
    </source>
</reference>
<proteinExistence type="predicted"/>